<evidence type="ECO:0000313" key="6">
    <source>
        <dbReference type="Proteomes" id="UP000738826"/>
    </source>
</evidence>
<dbReference type="Pfam" id="PF02018">
    <property type="entry name" value="CBM_4_9"/>
    <property type="match status" value="1"/>
</dbReference>
<feature type="domain" description="CBM-cenC" evidence="2">
    <location>
        <begin position="873"/>
        <end position="1008"/>
    </location>
</feature>
<sequence>MTDKNFIFKIGVIVLLSIGLAMSVSADWPMFHHDTQQTGYIETSSAPGKNHTIWNFSATLSHSSPVITDGKVIITSVKDNQIYALSESNGSKIWNKSISNLAWSYSSGGIIFYFSFTPAVVGDTIYVGTGDCKIYALNLSNGGQLWNFTGNGRTASFLTVANNKVIFRCHRDGNTNDTLYLLNASNGDKTFEKNFSYFSAKTINPAISVAGIAYTEIYRCKMSAINLSNGNIEWNFTVTEEGCGSVGLSPPVLINDKLIFGTDKGYVYFVNTTNIFQYNKTYLNGEYIASKMAPAVWKDRVFIGTGIRSSSTYGNFYAINLTNYSVAWTYPVGDAIQSAPAVADGKVFFLAENNKFYALNALEGTLNWSYATPNVGWIENDIYTSSPAISDGVVAIGVPEGKVYAFKTIQLVFVRVAWDDNIANFNNTVQQHANYFLEKSGLNACGMKVEIKIVNGSPDITGQQICDAWNTNNINHVLEGIKNWALNNGVRGDRYIGLTTYDMENNCGVGGYTQLPYDIHYDTAIVYYNDPALSSHELGHTYMLCDEYNFSDSGWTQENNDLLQAGLGSCPNNVGCTLNDVCNCSANGAYHCIQGVCYHPTTTSPTYFYYYLPSNPCNTDSNYPFYNPNAPNKHSPDSDWRCISLTSYALANNYCKGLNCASKCSCAQLNLYGNKNSSLLTEDGKGYICGKGGCNGSSFECLGYRFSDDRFSIMSAGDLPLSDYSSSSVSHLHKVLCGNHGFVAIPPLATYNGASGVGASKCVTKSTNQKDGNYLKVSFVVRKDGTGSFKNVEILKDGQIADVPRGDYSIVLKNNRREVLYTKSFGVSFVAMGDPPKKYNDTSITFTIPYVNGAKSMEIRKGNKVLFSTPIPIINNGGFETGDFTGWTAGGPGDHKVDTQVPYIGKYSALIGFRDHNNVANGYDYIYQTIELPLGKESELSFYYRFYSYDYCNYDFFTMYIKDENGNVLATPVNRCLGGNGLEDTGWTNVKYNLTPYAGQKIQIYFEVSNRYDTAYNSWAYVDNVTITSISQPINNGFETGNLTGWNVGGDGCYPNWVTIVNISSKPGLVRSGNYAAVGNAAWTGSYSNSLCATGWYCPEDAILTKQIKVPNYNITGGIYVDFFTMIQTGSQWQSQVKVTIKDLNTGEIIYAKGNGAYSGYYGLECPPGNCNGGQGNRCTEPNDNWQYHHVSLNGRENHTIELQFRSHSCCWCSFFYVDDVCIADKDGACI</sequence>
<dbReference type="Proteomes" id="UP000768163">
    <property type="component" value="Unassembled WGS sequence"/>
</dbReference>
<dbReference type="EMBL" id="JAACVF010000003">
    <property type="protein sequence ID" value="NCN64487.1"/>
    <property type="molecule type" value="Genomic_DNA"/>
</dbReference>
<feature type="domain" description="Pyrrolo-quinoline quinone repeat" evidence="3">
    <location>
        <begin position="79"/>
        <end position="330"/>
    </location>
</feature>
<dbReference type="GO" id="GO:0016798">
    <property type="term" value="F:hydrolase activity, acting on glycosyl bonds"/>
    <property type="evidence" value="ECO:0007669"/>
    <property type="project" value="InterPro"/>
</dbReference>
<dbReference type="Gene3D" id="2.40.128.630">
    <property type="match status" value="1"/>
</dbReference>
<name>A0A8J8CKM4_9ARCH</name>
<dbReference type="InterPro" id="IPR015943">
    <property type="entry name" value="WD40/YVTN_repeat-like_dom_sf"/>
</dbReference>
<evidence type="ECO:0000313" key="5">
    <source>
        <dbReference type="EMBL" id="NCS91532.1"/>
    </source>
</evidence>
<dbReference type="SMART" id="SM00564">
    <property type="entry name" value="PQQ"/>
    <property type="match status" value="6"/>
</dbReference>
<dbReference type="InterPro" id="IPR003305">
    <property type="entry name" value="CenC_carb-bd"/>
</dbReference>
<dbReference type="PANTHER" id="PTHR34512">
    <property type="entry name" value="CELL SURFACE PROTEIN"/>
    <property type="match status" value="1"/>
</dbReference>
<comment type="caution">
    <text evidence="5">The sequence shown here is derived from an EMBL/GenBank/DDBJ whole genome shotgun (WGS) entry which is preliminary data.</text>
</comment>
<gene>
    <name evidence="5" type="ORF">GW779_03870</name>
    <name evidence="4" type="ORF">GW910_00180</name>
</gene>
<dbReference type="InterPro" id="IPR018391">
    <property type="entry name" value="PQQ_b-propeller_rpt"/>
</dbReference>
<dbReference type="InterPro" id="IPR011047">
    <property type="entry name" value="Quinoprotein_ADH-like_sf"/>
</dbReference>
<keyword evidence="1" id="KW-0378">Hydrolase</keyword>
<evidence type="ECO:0000313" key="4">
    <source>
        <dbReference type="EMBL" id="NCN64487.1"/>
    </source>
</evidence>
<dbReference type="Proteomes" id="UP000738826">
    <property type="component" value="Unassembled WGS sequence"/>
</dbReference>
<evidence type="ECO:0000259" key="3">
    <source>
        <dbReference type="Pfam" id="PF13360"/>
    </source>
</evidence>
<dbReference type="Gene3D" id="2.130.10.10">
    <property type="entry name" value="YVTN repeat-like/Quinoprotein amine dehydrogenase"/>
    <property type="match status" value="1"/>
</dbReference>
<protein>
    <submittedName>
        <fullName evidence="5">PQQ-binding-like beta-propeller repeat protein</fullName>
    </submittedName>
</protein>
<evidence type="ECO:0000259" key="2">
    <source>
        <dbReference type="Pfam" id="PF02018"/>
    </source>
</evidence>
<reference evidence="5" key="1">
    <citation type="submission" date="2019-11" db="EMBL/GenBank/DDBJ databases">
        <title>Lipid analysis of CO2-rich subsurface aquifers suggests an autotrophy-based deep biosphere with lysolipids enriched in CPR bacteria.</title>
        <authorList>
            <person name="Probst A.J."/>
            <person name="Elling F.J."/>
            <person name="Castelle C.J."/>
            <person name="Zhu Q."/>
            <person name="Elvert M."/>
            <person name="Birarda G."/>
            <person name="Holman H.-Y."/>
            <person name="Lane K.R."/>
            <person name="Ladd B."/>
            <person name="Ryan M.C."/>
            <person name="Woyke T."/>
            <person name="Hinrichs K.-U."/>
            <person name="Banfield J.F."/>
        </authorList>
    </citation>
    <scope>NUCLEOTIDE SEQUENCE</scope>
    <source>
        <strain evidence="4">CG_2015-01_33_1645</strain>
        <strain evidence="5">CG_2015-04_33_537</strain>
    </source>
</reference>
<dbReference type="PANTHER" id="PTHR34512:SF30">
    <property type="entry name" value="OUTER MEMBRANE PROTEIN ASSEMBLY FACTOR BAMB"/>
    <property type="match status" value="1"/>
</dbReference>
<dbReference type="InterPro" id="IPR013320">
    <property type="entry name" value="ConA-like_dom_sf"/>
</dbReference>
<dbReference type="Pfam" id="PF13360">
    <property type="entry name" value="PQQ_2"/>
    <property type="match status" value="1"/>
</dbReference>
<dbReference type="Gene3D" id="2.60.120.260">
    <property type="entry name" value="Galactose-binding domain-like"/>
    <property type="match status" value="1"/>
</dbReference>
<evidence type="ECO:0000256" key="1">
    <source>
        <dbReference type="ARBA" id="ARBA00022801"/>
    </source>
</evidence>
<accession>A0A8J8CKM4</accession>
<dbReference type="SUPFAM" id="SSF49899">
    <property type="entry name" value="Concanavalin A-like lectins/glucanases"/>
    <property type="match status" value="1"/>
</dbReference>
<dbReference type="AlphaFoldDB" id="A0A8J8CKM4"/>
<dbReference type="EMBL" id="JAACQH010000077">
    <property type="protein sequence ID" value="NCS91532.1"/>
    <property type="molecule type" value="Genomic_DNA"/>
</dbReference>
<dbReference type="InterPro" id="IPR002372">
    <property type="entry name" value="PQQ_rpt_dom"/>
</dbReference>
<organism evidence="5 6">
    <name type="scientific">Candidatus Altarchaeum hamiconexum</name>
    <dbReference type="NCBI Taxonomy" id="1803513"/>
    <lineage>
        <taxon>Archaea</taxon>
        <taxon>Candidatus Altarchaeota</taxon>
        <taxon>Candidatus Altiarchaeia</taxon>
        <taxon>Candidatus Altarchaeales</taxon>
        <taxon>Candidatus Altarchaeaceae</taxon>
        <taxon>Candidatus Altarchaeum</taxon>
    </lineage>
</organism>
<dbReference type="SUPFAM" id="SSF50998">
    <property type="entry name" value="Quinoprotein alcohol dehydrogenase-like"/>
    <property type="match status" value="2"/>
</dbReference>
<proteinExistence type="predicted"/>